<organism evidence="2 3">
    <name type="scientific">Hoylesella oralis ATCC 33269</name>
    <dbReference type="NCBI Taxonomy" id="873533"/>
    <lineage>
        <taxon>Bacteria</taxon>
        <taxon>Pseudomonadati</taxon>
        <taxon>Bacteroidota</taxon>
        <taxon>Bacteroidia</taxon>
        <taxon>Bacteroidales</taxon>
        <taxon>Prevotellaceae</taxon>
        <taxon>Hoylesella</taxon>
    </lineage>
</organism>
<sequence>MPAYMIISITSYNLINITFVLVCFLSILNIIFPYNIIFTGIIHLRNNNMEDNSLKYILTKSKKC</sequence>
<dbReference type="STRING" id="28134.SAMN05444288_0675"/>
<evidence type="ECO:0000313" key="3">
    <source>
        <dbReference type="Proteomes" id="UP000005580"/>
    </source>
</evidence>
<proteinExistence type="predicted"/>
<dbReference type="Proteomes" id="UP000005580">
    <property type="component" value="Unassembled WGS sequence"/>
</dbReference>
<name>E7RM22_9BACT</name>
<accession>E7RM22</accession>
<feature type="transmembrane region" description="Helical" evidence="1">
    <location>
        <begin position="12"/>
        <end position="37"/>
    </location>
</feature>
<dbReference type="EMBL" id="AEPE02000002">
    <property type="protein sequence ID" value="EFZ37803.1"/>
    <property type="molecule type" value="Genomic_DNA"/>
</dbReference>
<dbReference type="AlphaFoldDB" id="E7RM22"/>
<reference evidence="2" key="1">
    <citation type="submission" date="2011-01" db="EMBL/GenBank/DDBJ databases">
        <authorList>
            <person name="Muzny D."/>
            <person name="Qin X."/>
            <person name="Buhay C."/>
            <person name="Dugan-Rocha S."/>
            <person name="Ding Y."/>
            <person name="Chen G."/>
            <person name="Hawes A."/>
            <person name="Holder M."/>
            <person name="Jhangiani S."/>
            <person name="Johnson A."/>
            <person name="Khan Z."/>
            <person name="Li Z."/>
            <person name="Liu W."/>
            <person name="Liu X."/>
            <person name="Perez L."/>
            <person name="Shen H."/>
            <person name="Wang Q."/>
            <person name="Watt J."/>
            <person name="Xi L."/>
            <person name="Xin Y."/>
            <person name="Zhou J."/>
            <person name="Deng J."/>
            <person name="Jiang H."/>
            <person name="Liu Y."/>
            <person name="Qu J."/>
            <person name="Song X.-Z."/>
            <person name="Zhang L."/>
            <person name="Villasana D."/>
            <person name="Johnson A."/>
            <person name="Liu J."/>
            <person name="Liyanage D."/>
            <person name="Lorensuhewa L."/>
            <person name="Robinson T."/>
            <person name="Song A."/>
            <person name="Song B.-B."/>
            <person name="Dinh H."/>
            <person name="Thornton R."/>
            <person name="Coyle M."/>
            <person name="Francisco L."/>
            <person name="Jackson L."/>
            <person name="Javaid M."/>
            <person name="Korchina V."/>
            <person name="Kovar C."/>
            <person name="Mata R."/>
            <person name="Mathew T."/>
            <person name="Ngo R."/>
            <person name="Nguyen L."/>
            <person name="Nguyen N."/>
            <person name="Okwuonu G."/>
            <person name="Ongeri F."/>
            <person name="Pham C."/>
            <person name="Simmons D."/>
            <person name="Wilczek-Boney K."/>
            <person name="Hale W."/>
            <person name="Jakkamsetti A."/>
            <person name="Pham P."/>
            <person name="Ruth R."/>
            <person name="San Lucas F."/>
            <person name="Warren J."/>
            <person name="Zhang J."/>
            <person name="Zhao Z."/>
            <person name="Zhou C."/>
            <person name="Zhu D."/>
            <person name="Lee S."/>
            <person name="Bess C."/>
            <person name="Blankenburg K."/>
            <person name="Forbes L."/>
            <person name="Fu Q."/>
            <person name="Gubbala S."/>
            <person name="Hirani K."/>
            <person name="Jayaseelan J.C."/>
            <person name="Lara F."/>
            <person name="Munidasa M."/>
            <person name="Palculict T."/>
            <person name="Patil S."/>
            <person name="Pu L.-L."/>
            <person name="Saada N."/>
            <person name="Tang L."/>
            <person name="Weissenberger G."/>
            <person name="Zhu Y."/>
            <person name="Hemphill L."/>
            <person name="Shang Y."/>
            <person name="Youmans B."/>
            <person name="Ayvaz T."/>
            <person name="Ross M."/>
            <person name="Santibanez J."/>
            <person name="Aqrawi P."/>
            <person name="Gross S."/>
            <person name="Joshi V."/>
            <person name="Fowler G."/>
            <person name="Nazareth L."/>
            <person name="Reid J."/>
            <person name="Worley K."/>
            <person name="Petrosino J."/>
            <person name="Highlander S."/>
            <person name="Gibbs R."/>
        </authorList>
    </citation>
    <scope>NUCLEOTIDE SEQUENCE [LARGE SCALE GENOMIC DNA]</scope>
    <source>
        <strain evidence="2">ATCC 33269</strain>
    </source>
</reference>
<keyword evidence="1" id="KW-1133">Transmembrane helix</keyword>
<dbReference type="HOGENOM" id="CLU_2937868_0_0_10"/>
<keyword evidence="1" id="KW-0812">Transmembrane</keyword>
<protein>
    <submittedName>
        <fullName evidence="2">Uncharacterized protein</fullName>
    </submittedName>
</protein>
<comment type="caution">
    <text evidence="2">The sequence shown here is derived from an EMBL/GenBank/DDBJ whole genome shotgun (WGS) entry which is preliminary data.</text>
</comment>
<evidence type="ECO:0000313" key="2">
    <source>
        <dbReference type="EMBL" id="EFZ37803.1"/>
    </source>
</evidence>
<gene>
    <name evidence="2" type="ORF">HMPREF0663_10172</name>
</gene>
<evidence type="ECO:0000256" key="1">
    <source>
        <dbReference type="SAM" id="Phobius"/>
    </source>
</evidence>
<keyword evidence="1" id="KW-0472">Membrane</keyword>
<keyword evidence="3" id="KW-1185">Reference proteome</keyword>